<dbReference type="Gramene" id="TuG1812G0700000851.01.T01">
    <property type="protein sequence ID" value="TuG1812G0700000851.01.T01"/>
    <property type="gene ID" value="TuG1812G0700000851.01"/>
</dbReference>
<evidence type="ECO:0000313" key="2">
    <source>
        <dbReference type="Proteomes" id="UP000015106"/>
    </source>
</evidence>
<evidence type="ECO:0000313" key="1">
    <source>
        <dbReference type="EnsemblPlants" id="TuG1812G0700000851.01.T01"/>
    </source>
</evidence>
<keyword evidence="2" id="KW-1185">Reference proteome</keyword>
<accession>A0A8R7QY27</accession>
<dbReference type="EnsemblPlants" id="TuG1812G0700000851.01.T01">
    <property type="protein sequence ID" value="TuG1812G0700000851.01.T01"/>
    <property type="gene ID" value="TuG1812G0700000851.01"/>
</dbReference>
<protein>
    <submittedName>
        <fullName evidence="1">Uncharacterized protein</fullName>
    </submittedName>
</protein>
<name>A0A8R7QY27_TRIUA</name>
<proteinExistence type="predicted"/>
<reference evidence="2" key="1">
    <citation type="journal article" date="2013" name="Nature">
        <title>Draft genome of the wheat A-genome progenitor Triticum urartu.</title>
        <authorList>
            <person name="Ling H.Q."/>
            <person name="Zhao S."/>
            <person name="Liu D."/>
            <person name="Wang J."/>
            <person name="Sun H."/>
            <person name="Zhang C."/>
            <person name="Fan H."/>
            <person name="Li D."/>
            <person name="Dong L."/>
            <person name="Tao Y."/>
            <person name="Gao C."/>
            <person name="Wu H."/>
            <person name="Li Y."/>
            <person name="Cui Y."/>
            <person name="Guo X."/>
            <person name="Zheng S."/>
            <person name="Wang B."/>
            <person name="Yu K."/>
            <person name="Liang Q."/>
            <person name="Yang W."/>
            <person name="Lou X."/>
            <person name="Chen J."/>
            <person name="Feng M."/>
            <person name="Jian J."/>
            <person name="Zhang X."/>
            <person name="Luo G."/>
            <person name="Jiang Y."/>
            <person name="Liu J."/>
            <person name="Wang Z."/>
            <person name="Sha Y."/>
            <person name="Zhang B."/>
            <person name="Wu H."/>
            <person name="Tang D."/>
            <person name="Shen Q."/>
            <person name="Xue P."/>
            <person name="Zou S."/>
            <person name="Wang X."/>
            <person name="Liu X."/>
            <person name="Wang F."/>
            <person name="Yang Y."/>
            <person name="An X."/>
            <person name="Dong Z."/>
            <person name="Zhang K."/>
            <person name="Zhang X."/>
            <person name="Luo M.C."/>
            <person name="Dvorak J."/>
            <person name="Tong Y."/>
            <person name="Wang J."/>
            <person name="Yang H."/>
            <person name="Li Z."/>
            <person name="Wang D."/>
            <person name="Zhang A."/>
            <person name="Wang J."/>
        </authorList>
    </citation>
    <scope>NUCLEOTIDE SEQUENCE</scope>
    <source>
        <strain evidence="2">cv. G1812</strain>
    </source>
</reference>
<dbReference type="Proteomes" id="UP000015106">
    <property type="component" value="Chromosome 7"/>
</dbReference>
<organism evidence="1 2">
    <name type="scientific">Triticum urartu</name>
    <name type="common">Red wild einkorn</name>
    <name type="synonym">Crithodium urartu</name>
    <dbReference type="NCBI Taxonomy" id="4572"/>
    <lineage>
        <taxon>Eukaryota</taxon>
        <taxon>Viridiplantae</taxon>
        <taxon>Streptophyta</taxon>
        <taxon>Embryophyta</taxon>
        <taxon>Tracheophyta</taxon>
        <taxon>Spermatophyta</taxon>
        <taxon>Magnoliopsida</taxon>
        <taxon>Liliopsida</taxon>
        <taxon>Poales</taxon>
        <taxon>Poaceae</taxon>
        <taxon>BOP clade</taxon>
        <taxon>Pooideae</taxon>
        <taxon>Triticodae</taxon>
        <taxon>Triticeae</taxon>
        <taxon>Triticinae</taxon>
        <taxon>Triticum</taxon>
    </lineage>
</organism>
<reference evidence="1" key="2">
    <citation type="submission" date="2018-03" db="EMBL/GenBank/DDBJ databases">
        <title>The Triticum urartu genome reveals the dynamic nature of wheat genome evolution.</title>
        <authorList>
            <person name="Ling H."/>
            <person name="Ma B."/>
            <person name="Shi X."/>
            <person name="Liu H."/>
            <person name="Dong L."/>
            <person name="Sun H."/>
            <person name="Cao Y."/>
            <person name="Gao Q."/>
            <person name="Zheng S."/>
            <person name="Li Y."/>
            <person name="Yu Y."/>
            <person name="Du H."/>
            <person name="Qi M."/>
            <person name="Li Y."/>
            <person name="Yu H."/>
            <person name="Cui Y."/>
            <person name="Wang N."/>
            <person name="Chen C."/>
            <person name="Wu H."/>
            <person name="Zhao Y."/>
            <person name="Zhang J."/>
            <person name="Li Y."/>
            <person name="Zhou W."/>
            <person name="Zhang B."/>
            <person name="Hu W."/>
            <person name="Eijk M."/>
            <person name="Tang J."/>
            <person name="Witsenboer H."/>
            <person name="Zhao S."/>
            <person name="Li Z."/>
            <person name="Zhang A."/>
            <person name="Wang D."/>
            <person name="Liang C."/>
        </authorList>
    </citation>
    <scope>NUCLEOTIDE SEQUENCE [LARGE SCALE GENOMIC DNA]</scope>
    <source>
        <strain evidence="1">cv. G1812</strain>
    </source>
</reference>
<sequence>MRERCSSCMVPLRRSTLGLMHSRKARTATTTKRRGRSSILQTGQQSSLFYQASKCSEETTTAGFSQPKHILSDVNAAATRIGDDDEVLI</sequence>
<reference evidence="1" key="3">
    <citation type="submission" date="2022-06" db="UniProtKB">
        <authorList>
            <consortium name="EnsemblPlants"/>
        </authorList>
    </citation>
    <scope>IDENTIFICATION</scope>
</reference>
<dbReference type="AlphaFoldDB" id="A0A8R7QY27"/>